<keyword evidence="9" id="KW-0479">Metal-binding</keyword>
<dbReference type="GO" id="GO:0016020">
    <property type="term" value="C:membrane"/>
    <property type="evidence" value="ECO:0007669"/>
    <property type="project" value="InterPro"/>
</dbReference>
<dbReference type="Pfam" id="PF21436">
    <property type="entry name" value="STT3-PglB_core"/>
    <property type="match status" value="1"/>
</dbReference>
<evidence type="ECO:0000313" key="17">
    <source>
        <dbReference type="EMBL" id="SMC09967.1"/>
    </source>
</evidence>
<dbReference type="AlphaFoldDB" id="A0A1W1WUL2"/>
<evidence type="ECO:0000256" key="6">
    <source>
        <dbReference type="ARBA" id="ARBA00022676"/>
    </source>
</evidence>
<dbReference type="Proteomes" id="UP000192602">
    <property type="component" value="Unassembled WGS sequence"/>
</dbReference>
<dbReference type="Pfam" id="PF02516">
    <property type="entry name" value="STT3"/>
    <property type="match status" value="1"/>
</dbReference>
<feature type="transmembrane region" description="Helical" evidence="14">
    <location>
        <begin position="7"/>
        <end position="31"/>
    </location>
</feature>
<feature type="transmembrane region" description="Helical" evidence="14">
    <location>
        <begin position="176"/>
        <end position="192"/>
    </location>
</feature>
<evidence type="ECO:0000259" key="15">
    <source>
        <dbReference type="Pfam" id="PF02516"/>
    </source>
</evidence>
<dbReference type="UniPathway" id="UPA00378"/>
<feature type="domain" description="STT3/PglB/AglB core" evidence="16">
    <location>
        <begin position="463"/>
        <end position="588"/>
    </location>
</feature>
<evidence type="ECO:0000256" key="8">
    <source>
        <dbReference type="ARBA" id="ARBA00022692"/>
    </source>
</evidence>
<evidence type="ECO:0000256" key="4">
    <source>
        <dbReference type="ARBA" id="ARBA00004922"/>
    </source>
</evidence>
<keyword evidence="7 17" id="KW-0808">Transferase</keyword>
<feature type="transmembrane region" description="Helical" evidence="14">
    <location>
        <begin position="263"/>
        <end position="283"/>
    </location>
</feature>
<dbReference type="OrthoDB" id="9796223at2"/>
<dbReference type="Gene3D" id="3.40.1380.40">
    <property type="match status" value="1"/>
</dbReference>
<comment type="cofactor">
    <cofactor evidence="1">
        <name>Mn(2+)</name>
        <dbReference type="ChEBI" id="CHEBI:29035"/>
    </cofactor>
</comment>
<dbReference type="EMBL" id="FWWZ01000001">
    <property type="protein sequence ID" value="SMC09967.1"/>
    <property type="molecule type" value="Genomic_DNA"/>
</dbReference>
<name>A0A1W1WUL2_9BACT</name>
<dbReference type="PANTHER" id="PTHR13872">
    <property type="entry name" value="DOLICHYL-DIPHOSPHOOLIGOSACCHARIDE--PROTEIN GLYCOSYLTRANSFERASE SUBUNIT"/>
    <property type="match status" value="1"/>
</dbReference>
<evidence type="ECO:0000256" key="13">
    <source>
        <dbReference type="ARBA" id="ARBA00023211"/>
    </source>
</evidence>
<gene>
    <name evidence="17" type="ORF">SAMN05660197_1793</name>
</gene>
<feature type="transmembrane region" description="Helical" evidence="14">
    <location>
        <begin position="222"/>
        <end position="251"/>
    </location>
</feature>
<evidence type="ECO:0000256" key="9">
    <source>
        <dbReference type="ARBA" id="ARBA00022723"/>
    </source>
</evidence>
<evidence type="ECO:0000256" key="12">
    <source>
        <dbReference type="ARBA" id="ARBA00023136"/>
    </source>
</evidence>
<dbReference type="STRING" id="1069081.SAMN05660197_1793"/>
<comment type="pathway">
    <text evidence="4">Protein modification; protein glycosylation.</text>
</comment>
<dbReference type="InterPro" id="IPR048999">
    <property type="entry name" value="STT3-PglB_core"/>
</dbReference>
<evidence type="ECO:0000256" key="5">
    <source>
        <dbReference type="ARBA" id="ARBA00010810"/>
    </source>
</evidence>
<keyword evidence="13" id="KW-0464">Manganese</keyword>
<comment type="cofactor">
    <cofactor evidence="2">
        <name>Mg(2+)</name>
        <dbReference type="ChEBI" id="CHEBI:18420"/>
    </cofactor>
</comment>
<feature type="transmembrane region" description="Helical" evidence="14">
    <location>
        <begin position="370"/>
        <end position="387"/>
    </location>
</feature>
<dbReference type="GO" id="GO:0046872">
    <property type="term" value="F:metal ion binding"/>
    <property type="evidence" value="ECO:0007669"/>
    <property type="project" value="UniProtKB-KW"/>
</dbReference>
<evidence type="ECO:0000256" key="10">
    <source>
        <dbReference type="ARBA" id="ARBA00022842"/>
    </source>
</evidence>
<dbReference type="InterPro" id="IPR003674">
    <property type="entry name" value="Oligo_trans_STT3"/>
</dbReference>
<protein>
    <submittedName>
        <fullName evidence="17">Dolichyl-diphosphooligosaccharide--protein glycosyltransferase</fullName>
    </submittedName>
</protein>
<evidence type="ECO:0000256" key="14">
    <source>
        <dbReference type="SAM" id="Phobius"/>
    </source>
</evidence>
<keyword evidence="8 14" id="KW-0812">Transmembrane</keyword>
<evidence type="ECO:0000256" key="11">
    <source>
        <dbReference type="ARBA" id="ARBA00022989"/>
    </source>
</evidence>
<evidence type="ECO:0000256" key="1">
    <source>
        <dbReference type="ARBA" id="ARBA00001936"/>
    </source>
</evidence>
<comment type="subcellular location">
    <subcellularLocation>
        <location evidence="3">Endomembrane system</location>
        <topology evidence="3">Multi-pass membrane protein</topology>
    </subcellularLocation>
</comment>
<dbReference type="PANTHER" id="PTHR13872:SF1">
    <property type="entry name" value="DOLICHYL-DIPHOSPHOOLIGOSACCHARIDE--PROTEIN GLYCOSYLTRANSFERASE SUBUNIT STT3B"/>
    <property type="match status" value="1"/>
</dbReference>
<reference evidence="18" key="1">
    <citation type="submission" date="2017-04" db="EMBL/GenBank/DDBJ databases">
        <authorList>
            <person name="Varghese N."/>
            <person name="Submissions S."/>
        </authorList>
    </citation>
    <scope>NUCLEOTIDE SEQUENCE [LARGE SCALE GENOMIC DNA]</scope>
    <source>
        <strain evidence="18">DSM 16512</strain>
    </source>
</reference>
<keyword evidence="6" id="KW-0328">Glycosyltransferase</keyword>
<evidence type="ECO:0000313" key="18">
    <source>
        <dbReference type="Proteomes" id="UP000192602"/>
    </source>
</evidence>
<feature type="transmembrane region" description="Helical" evidence="14">
    <location>
        <begin position="76"/>
        <end position="92"/>
    </location>
</feature>
<feature type="transmembrane region" description="Helical" evidence="14">
    <location>
        <begin position="199"/>
        <end position="216"/>
    </location>
</feature>
<keyword evidence="11 14" id="KW-1133">Transmembrane helix</keyword>
<feature type="transmembrane region" description="Helical" evidence="14">
    <location>
        <begin position="125"/>
        <end position="142"/>
    </location>
</feature>
<keyword evidence="18" id="KW-1185">Reference proteome</keyword>
<feature type="transmembrane region" description="Helical" evidence="14">
    <location>
        <begin position="154"/>
        <end position="170"/>
    </location>
</feature>
<evidence type="ECO:0000256" key="3">
    <source>
        <dbReference type="ARBA" id="ARBA00004127"/>
    </source>
</evidence>
<organism evidence="17 18">
    <name type="scientific">Nitratiruptor tergarcus DSM 16512</name>
    <dbReference type="NCBI Taxonomy" id="1069081"/>
    <lineage>
        <taxon>Bacteria</taxon>
        <taxon>Pseudomonadati</taxon>
        <taxon>Campylobacterota</taxon>
        <taxon>Epsilonproteobacteria</taxon>
        <taxon>Nautiliales</taxon>
        <taxon>Nitratiruptoraceae</taxon>
        <taxon>Nitratiruptor</taxon>
    </lineage>
</organism>
<comment type="similarity">
    <text evidence="5">Belongs to the STT3 family.</text>
</comment>
<dbReference type="GO" id="GO:0004576">
    <property type="term" value="F:oligosaccharyl transferase activity"/>
    <property type="evidence" value="ECO:0007669"/>
    <property type="project" value="InterPro"/>
</dbReference>
<proteinExistence type="inferred from homology"/>
<sequence length="710" mass="82046">MFVKKNTIFLILIVILIAYIFSYVFHIYWIGWASHNPEFFWNNQLMINNVDGYFFGSGAQKILYHMHLDNPRLLSVWHYGTAVVTAYIVKLLPISLDTAMLYLPPVISSLVVIPIILIGRLYGNLLWGFLSALIASIGWSYYNRTLAGYYDTDMFSAMLPMFILFFLLAAVKYRSLNYILAASLTVILYPWLYDQGLSIVYAMGIMMFLYLVILYRNEKFSYQAIIIFSFAMMPIFWVLKLFLVFILWYILKTYDTELRKLQIAAGVSVLAFLLLGNVFGIILHKVFSYTSKTEQISGLHFLNVNETVREAGKIPFEVVADRIVGSLLGLVIAVIGYILLLMRNKEFIIALPLWGIGFFAYFGGLRFTVYAVPIAAMSAVYFFFWLSERFEARKVRMAIVSLGTLFVLTPNITHITGCCEKISWLDGIKGFYPLKSYPYLTPTTLLKSEVALLDELNKKSSPKDYAITWWDYGYPIWYYADVNTLIDGGKHNEDNFLVSKILSTSNQRLAANLAKLSIKVYTDTNKTVAPQLFIKNGKTINVDKFFTKISSKEYKSPKLNRNIYLILPHRMFNIFPTVTYFSQRNLNTGEVYRREFYYKNRIMQKGNKLYIGQLIVDLQRAIVLIGNQQAPIKSVYIVGIDRSGKSHYKEQKIRNKGINLIINKSFGEAILADDMYLHSTFFQIYLFDKYDPELFEPVVVSPWMKIYRIK</sequence>
<evidence type="ECO:0000259" key="16">
    <source>
        <dbReference type="Pfam" id="PF21436"/>
    </source>
</evidence>
<dbReference type="InterPro" id="IPR048307">
    <property type="entry name" value="STT3_N"/>
</dbReference>
<evidence type="ECO:0000256" key="2">
    <source>
        <dbReference type="ARBA" id="ARBA00001946"/>
    </source>
</evidence>
<dbReference type="GO" id="GO:0012505">
    <property type="term" value="C:endomembrane system"/>
    <property type="evidence" value="ECO:0007669"/>
    <property type="project" value="UniProtKB-SubCell"/>
</dbReference>
<keyword evidence="10" id="KW-0460">Magnesium</keyword>
<dbReference type="RefSeq" id="WP_084276310.1">
    <property type="nucleotide sequence ID" value="NZ_AP026671.1"/>
</dbReference>
<feature type="domain" description="Oligosaccharyl transferase STT3 N-terminal" evidence="15">
    <location>
        <begin position="8"/>
        <end position="402"/>
    </location>
</feature>
<accession>A0A1W1WUL2</accession>
<keyword evidence="12 14" id="KW-0472">Membrane</keyword>
<feature type="transmembrane region" description="Helical" evidence="14">
    <location>
        <begin position="347"/>
        <end position="364"/>
    </location>
</feature>
<evidence type="ECO:0000256" key="7">
    <source>
        <dbReference type="ARBA" id="ARBA00022679"/>
    </source>
</evidence>
<feature type="transmembrane region" description="Helical" evidence="14">
    <location>
        <begin position="323"/>
        <end position="340"/>
    </location>
</feature>